<dbReference type="PROSITE" id="PS50089">
    <property type="entry name" value="ZF_RING_2"/>
    <property type="match status" value="1"/>
</dbReference>
<dbReference type="Proteomes" id="UP001138500">
    <property type="component" value="Unassembled WGS sequence"/>
</dbReference>
<evidence type="ECO:0000256" key="5">
    <source>
        <dbReference type="ARBA" id="ARBA00022692"/>
    </source>
</evidence>
<keyword evidence="12" id="KW-0576">Peroxisome</keyword>
<dbReference type="OrthoDB" id="6270329at2759"/>
<dbReference type="InterPro" id="IPR042171">
    <property type="entry name" value="Acyl-CoA_hotdog"/>
</dbReference>
<proteinExistence type="inferred from homology"/>
<evidence type="ECO:0000256" key="2">
    <source>
        <dbReference type="ARBA" id="ARBA00004906"/>
    </source>
</evidence>
<organism evidence="16 17">
    <name type="scientific">Teratosphaeria destructans</name>
    <dbReference type="NCBI Taxonomy" id="418781"/>
    <lineage>
        <taxon>Eukaryota</taxon>
        <taxon>Fungi</taxon>
        <taxon>Dikarya</taxon>
        <taxon>Ascomycota</taxon>
        <taxon>Pezizomycotina</taxon>
        <taxon>Dothideomycetes</taxon>
        <taxon>Dothideomycetidae</taxon>
        <taxon>Mycosphaerellales</taxon>
        <taxon>Teratosphaeriaceae</taxon>
        <taxon>Teratosphaeria</taxon>
    </lineage>
</organism>
<evidence type="ECO:0000256" key="9">
    <source>
        <dbReference type="ARBA" id="ARBA00022927"/>
    </source>
</evidence>
<name>A0A9W7SMZ6_9PEZI</name>
<dbReference type="InterPro" id="IPR052389">
    <property type="entry name" value="Sec_Metab_Biosynth-Assoc"/>
</dbReference>
<dbReference type="Pfam" id="PF13639">
    <property type="entry name" value="zf-RING_2"/>
    <property type="match status" value="1"/>
</dbReference>
<comment type="caution">
    <text evidence="16">The sequence shown here is derived from an EMBL/GenBank/DDBJ whole genome shotgun (WGS) entry which is preliminary data.</text>
</comment>
<dbReference type="InterPro" id="IPR017907">
    <property type="entry name" value="Znf_RING_CS"/>
</dbReference>
<keyword evidence="17" id="KW-1185">Reference proteome</keyword>
<dbReference type="GO" id="GO:0008270">
    <property type="term" value="F:zinc ion binding"/>
    <property type="evidence" value="ECO:0007669"/>
    <property type="project" value="UniProtKB-KW"/>
</dbReference>
<dbReference type="EMBL" id="RIBY02002123">
    <property type="protein sequence ID" value="KAH9825372.1"/>
    <property type="molecule type" value="Genomic_DNA"/>
</dbReference>
<evidence type="ECO:0000313" key="16">
    <source>
        <dbReference type="EMBL" id="KAH9825372.1"/>
    </source>
</evidence>
<dbReference type="PANTHER" id="PTHR38110">
    <property type="entry name" value="CHROMOSOME 23, WHOLE GENOME SHOTGUN SEQUENCE"/>
    <property type="match status" value="1"/>
</dbReference>
<evidence type="ECO:0000256" key="3">
    <source>
        <dbReference type="ARBA" id="ARBA00008704"/>
    </source>
</evidence>
<feature type="region of interest" description="Disordered" evidence="14">
    <location>
        <begin position="126"/>
        <end position="145"/>
    </location>
</feature>
<keyword evidence="9" id="KW-0653">Protein transport</keyword>
<keyword evidence="11" id="KW-0472">Membrane</keyword>
<dbReference type="GO" id="GO:0005778">
    <property type="term" value="C:peroxisomal membrane"/>
    <property type="evidence" value="ECO:0007669"/>
    <property type="project" value="UniProtKB-SubCell"/>
</dbReference>
<keyword evidence="8" id="KW-0862">Zinc</keyword>
<dbReference type="Pfam" id="PF04757">
    <property type="entry name" value="Pex2_Pex12"/>
    <property type="match status" value="1"/>
</dbReference>
<evidence type="ECO:0000256" key="8">
    <source>
        <dbReference type="ARBA" id="ARBA00022833"/>
    </source>
</evidence>
<comment type="pathway">
    <text evidence="2">Protein modification; protein ubiquitination.</text>
</comment>
<protein>
    <submittedName>
        <fullName evidence="16">Peroxisome biogenesis factor 10-like</fullName>
    </submittedName>
</protein>
<comment type="similarity">
    <text evidence="3">Belongs to the pex2/pex10/pex12 family.</text>
</comment>
<dbReference type="InterPro" id="IPR049449">
    <property type="entry name" value="TesB_ACOT8-like_N"/>
</dbReference>
<dbReference type="GO" id="GO:0016567">
    <property type="term" value="P:protein ubiquitination"/>
    <property type="evidence" value="ECO:0007669"/>
    <property type="project" value="UniProtKB-ARBA"/>
</dbReference>
<keyword evidence="5" id="KW-0812">Transmembrane</keyword>
<evidence type="ECO:0000259" key="15">
    <source>
        <dbReference type="PROSITE" id="PS50089"/>
    </source>
</evidence>
<reference evidence="16 17" key="2">
    <citation type="journal article" date="2021" name="Curr. Genet.">
        <title>Genetic response to nitrogen starvation in the aggressive Eucalyptus foliar pathogen Teratosphaeria destructans.</title>
        <authorList>
            <person name="Havenga M."/>
            <person name="Wingfield B.D."/>
            <person name="Wingfield M.J."/>
            <person name="Dreyer L.L."/>
            <person name="Roets F."/>
            <person name="Aylward J."/>
        </authorList>
    </citation>
    <scope>NUCLEOTIDE SEQUENCE [LARGE SCALE GENOMIC DNA]</scope>
    <source>
        <strain evidence="16">CMW44962</strain>
    </source>
</reference>
<evidence type="ECO:0000256" key="14">
    <source>
        <dbReference type="SAM" id="MobiDB-lite"/>
    </source>
</evidence>
<evidence type="ECO:0000313" key="17">
    <source>
        <dbReference type="Proteomes" id="UP001138500"/>
    </source>
</evidence>
<keyword evidence="7 13" id="KW-0863">Zinc-finger</keyword>
<dbReference type="InterPro" id="IPR001841">
    <property type="entry name" value="Znf_RING"/>
</dbReference>
<dbReference type="InterPro" id="IPR006845">
    <property type="entry name" value="Pex_N"/>
</dbReference>
<dbReference type="InterPro" id="IPR049450">
    <property type="entry name" value="ACOT8-like_C"/>
</dbReference>
<dbReference type="PROSITE" id="PS00518">
    <property type="entry name" value="ZF_RING_1"/>
    <property type="match status" value="1"/>
</dbReference>
<feature type="domain" description="RING-type" evidence="15">
    <location>
        <begin position="666"/>
        <end position="704"/>
    </location>
</feature>
<dbReference type="SUPFAM" id="SSF57850">
    <property type="entry name" value="RING/U-box"/>
    <property type="match status" value="1"/>
</dbReference>
<dbReference type="Gene3D" id="3.30.40.10">
    <property type="entry name" value="Zinc/RING finger domain, C3HC4 (zinc finger)"/>
    <property type="match status" value="1"/>
</dbReference>
<dbReference type="AlphaFoldDB" id="A0A9W7SMZ6"/>
<reference evidence="16 17" key="1">
    <citation type="journal article" date="2018" name="IMA Fungus">
        <title>IMA Genome-F 10: Nine draft genome sequences of Claviceps purpurea s.lat., including C. arundinis, C. humidiphila, and C. cf. spartinae, pseudomolecules for the pitch canker pathogen Fusarium circinatum, draft genome of Davidsoniella eucalypti, Grosmannia galeiformis, Quambalaria eucalypti, and Teratosphaeria destructans.</title>
        <authorList>
            <person name="Wingfield B.D."/>
            <person name="Liu M."/>
            <person name="Nguyen H.D."/>
            <person name="Lane F.A."/>
            <person name="Morgan S.W."/>
            <person name="De Vos L."/>
            <person name="Wilken P.M."/>
            <person name="Duong T.A."/>
            <person name="Aylward J."/>
            <person name="Coetzee M.P."/>
            <person name="Dadej K."/>
            <person name="De Beer Z.W."/>
            <person name="Findlay W."/>
            <person name="Havenga M."/>
            <person name="Kolarik M."/>
            <person name="Menzies J.G."/>
            <person name="Naidoo K."/>
            <person name="Pochopski O."/>
            <person name="Shoukouhi P."/>
            <person name="Santana Q.C."/>
            <person name="Seifert K.A."/>
            <person name="Soal N."/>
            <person name="Steenkamp E.T."/>
            <person name="Tatham C.T."/>
            <person name="van der Nest M.A."/>
            <person name="Wingfield M.J."/>
        </authorList>
    </citation>
    <scope>NUCLEOTIDE SEQUENCE [LARGE SCALE GENOMIC DNA]</scope>
    <source>
        <strain evidence="16">CMW44962</strain>
    </source>
</reference>
<evidence type="ECO:0000256" key="11">
    <source>
        <dbReference type="ARBA" id="ARBA00023136"/>
    </source>
</evidence>
<evidence type="ECO:0000256" key="1">
    <source>
        <dbReference type="ARBA" id="ARBA00004585"/>
    </source>
</evidence>
<dbReference type="InterPro" id="IPR029069">
    <property type="entry name" value="HotDog_dom_sf"/>
</dbReference>
<evidence type="ECO:0000256" key="10">
    <source>
        <dbReference type="ARBA" id="ARBA00022989"/>
    </source>
</evidence>
<dbReference type="SMART" id="SM00184">
    <property type="entry name" value="RING"/>
    <property type="match status" value="1"/>
</dbReference>
<evidence type="ECO:0000256" key="4">
    <source>
        <dbReference type="ARBA" id="ARBA00022448"/>
    </source>
</evidence>
<dbReference type="SUPFAM" id="SSF54637">
    <property type="entry name" value="Thioesterase/thiol ester dehydrase-isomerase"/>
    <property type="match status" value="1"/>
</dbReference>
<evidence type="ECO:0000256" key="7">
    <source>
        <dbReference type="ARBA" id="ARBA00022771"/>
    </source>
</evidence>
<dbReference type="InterPro" id="IPR013083">
    <property type="entry name" value="Znf_RING/FYVE/PHD"/>
</dbReference>
<gene>
    <name evidence="16" type="ORF">Tdes44962_MAKER04212</name>
</gene>
<dbReference type="FunFam" id="3.30.40.10:FF:000395">
    <property type="entry name" value="Putative Peroxisome biosynthesis protein (Peroxin-10)"/>
    <property type="match status" value="1"/>
</dbReference>
<dbReference type="Pfam" id="PF20789">
    <property type="entry name" value="4HBT_3C"/>
    <property type="match status" value="1"/>
</dbReference>
<dbReference type="Gene3D" id="2.40.160.210">
    <property type="entry name" value="Acyl-CoA thioesterase, double hotdog domain"/>
    <property type="match status" value="2"/>
</dbReference>
<evidence type="ECO:0000256" key="12">
    <source>
        <dbReference type="ARBA" id="ARBA00023140"/>
    </source>
</evidence>
<keyword evidence="6" id="KW-0479">Metal-binding</keyword>
<comment type="subcellular location">
    <subcellularLocation>
        <location evidence="1">Peroxisome membrane</location>
        <topology evidence="1">Multi-pass membrane protein</topology>
    </subcellularLocation>
</comment>
<dbReference type="Pfam" id="PF13622">
    <property type="entry name" value="4HBT_3"/>
    <property type="match status" value="1"/>
</dbReference>
<accession>A0A9W7SMZ6</accession>
<dbReference type="GO" id="GO:0016562">
    <property type="term" value="P:protein import into peroxisome matrix, receptor recycling"/>
    <property type="evidence" value="ECO:0007669"/>
    <property type="project" value="UniProtKB-ARBA"/>
</dbReference>
<evidence type="ECO:0000256" key="13">
    <source>
        <dbReference type="PROSITE-ProRule" id="PRU00175"/>
    </source>
</evidence>
<keyword evidence="4" id="KW-0813">Transport</keyword>
<dbReference type="PANTHER" id="PTHR38110:SF1">
    <property type="entry name" value="THIOESTERASE DOMAIN-CONTAINING PROTEIN"/>
    <property type="match status" value="1"/>
</dbReference>
<evidence type="ECO:0000256" key="6">
    <source>
        <dbReference type="ARBA" id="ARBA00022723"/>
    </source>
</evidence>
<sequence length="717" mass="81620">MKFADATAVTQLDSHTYSANFIEDWCIGTVPHGGYVTSTFQQVVKKHFDTTLRKQNQPHTLALHLDFLRRTQTGQATFTVKDVKLGRQTSVVHVTLSQGTPGDEREEVVGYITQSNLRTERGVSYDTDWQCHPQPPPVDVSKLDSDTDENWGERKVIPFQDFRKAALRARSWYPKAGQLKPSIVDQWVCLKDEGDLWTNESLGFVIDNFPQIIENFHYGEDMYSVQFEKEHGHMEDFVARKGAAKMWYPTVLLNLDVKKALPEQGVRFLYVRLQAKQIKNGRYDLEIVVRDPAGDLVALSHHVCFAVGAERNTSARRKAERRDGTRFIRMSDHIRDSSVTPAEDSVNDYRYPWAAAPDIIRSNQKDAYFQSVLLTQLSGVIRSIYGARTAHNWTNEARTFTELLYLSLTTFVGNRTLGEEYCDIVQVEDDTGRLPELTRRAGYILSSVLVPYALGRFLPALRRRLRAKLEMSMRRSHRRRASSPTRSKLPPSRIYQFQEYVSKHLDTITSPAPVYALSLAVFYFSGAYYQVSKRVFRLRYIFTRKLEPSEQRAGYEVLGILLVLQMIVQGYLHLHETYTHATTVNLPSNNAAAAGTSAVIDNGVEVAADTTIAAPLLFEAPQGADPVAQQERISRITHTPLPQPHRHDLQAQEVMQWIDGKQQRKCTLCLEPMKDPSVTTCGHVFCWQCVTDWLREQPMCPLCRQSALVQHVLPLQG</sequence>
<keyword evidence="10" id="KW-1133">Transmembrane helix</keyword>
<dbReference type="CDD" id="cd16527">
    <property type="entry name" value="RING-HC_PEX10"/>
    <property type="match status" value="1"/>
</dbReference>